<evidence type="ECO:0000313" key="5">
    <source>
        <dbReference type="Proteomes" id="UP001291309"/>
    </source>
</evidence>
<feature type="region of interest" description="Disordered" evidence="1">
    <location>
        <begin position="1"/>
        <end position="39"/>
    </location>
</feature>
<gene>
    <name evidence="4" type="primary">goxA</name>
    <name evidence="4" type="ORF">SYV04_04985</name>
</gene>
<evidence type="ECO:0000259" key="3">
    <source>
        <dbReference type="Pfam" id="PF18417"/>
    </source>
</evidence>
<evidence type="ECO:0000259" key="2">
    <source>
        <dbReference type="Pfam" id="PF17990"/>
    </source>
</evidence>
<organism evidence="4 5">
    <name type="scientific">Hyalangium rubrum</name>
    <dbReference type="NCBI Taxonomy" id="3103134"/>
    <lineage>
        <taxon>Bacteria</taxon>
        <taxon>Pseudomonadati</taxon>
        <taxon>Myxococcota</taxon>
        <taxon>Myxococcia</taxon>
        <taxon>Myxococcales</taxon>
        <taxon>Cystobacterineae</taxon>
        <taxon>Archangiaceae</taxon>
        <taxon>Hyalangium</taxon>
    </lineage>
</organism>
<proteinExistence type="predicted"/>
<dbReference type="NCBIfam" id="NF038173">
    <property type="entry name" value="Gly_ox_CTQ_GoxA"/>
    <property type="match status" value="1"/>
</dbReference>
<evidence type="ECO:0000256" key="1">
    <source>
        <dbReference type="SAM" id="MobiDB-lite"/>
    </source>
</evidence>
<dbReference type="InterPro" id="IPR033798">
    <property type="entry name" value="LodA-like"/>
</dbReference>
<dbReference type="InterPro" id="IPR041173">
    <property type="entry name" value="LodA_C"/>
</dbReference>
<dbReference type="CDD" id="cd14731">
    <property type="entry name" value="LodA_like_1"/>
    <property type="match status" value="1"/>
</dbReference>
<dbReference type="Proteomes" id="UP001291309">
    <property type="component" value="Unassembled WGS sequence"/>
</dbReference>
<sequence>MVDDSFRAPGGSPKQGAILSGIDGDNAMSENDPKSGASNIKRRDFLAGALLSPLVLPRIAQAAVDRTRTAAPADTQIARLAVYPPLGISRVGNSKEYFLAPEVPGISPVPDGRYKDGSQKIKKQVQRFRVYAFNKAGEVIREISVADGHRIEWTVHVANTKAAWYGFNNPLDNGERAPGLPGQLRNQSITDDARRARMLVINPGAKKISGTNINSKGNTPDFDMTGCFWEKMPVKLGHLQTDDAGRLLVFPGDGVSASALPNNPISNFSDNDGWHDDWCDGVVQAKVHLKGGSTMDAENGWVACCGPDFAPDIPPFISLYDVMCDVNIEANWSMPPALPLSFTKYIYPFFQRMALMEWVASAANLQQGWIKTGDFSDPAYIVRLADPSPENEACRQEVFKKFRNPHSKELQQYALPYMLGDGINYNNSPLRWFHIPKQQYALLQCWAAGQFINDFNSNPGNDITRLNQVPLAEQPEALTRAALEPCSGGAFHPGVELTWPLRHKELYRGPFRIALATGRSPDLIQNLGLLLTPEKAFGGHCGTASAIAPQMPGDLTRWMGLPWQCDAFSCQQVNFANSANDDSSLDIADDFPVATWWPALLPIDVLPQDFYASVLRTELSAAERIKFFQNRVSWSRGVAGIGYHANASYTDGLNRMVYLWDRMGFVVKKVAAPDPSWPEEIPKVLYVEVDRGSMDLSALSKEPPKDPSTPTPAPKKSACQ</sequence>
<dbReference type="InterPro" id="IPR041168">
    <property type="entry name" value="LodA_N"/>
</dbReference>
<dbReference type="RefSeq" id="WP_321544428.1">
    <property type="nucleotide sequence ID" value="NZ_JAXIVS010000001.1"/>
</dbReference>
<name>A0ABU5GX13_9BACT</name>
<reference evidence="4 5" key="1">
    <citation type="submission" date="2023-12" db="EMBL/GenBank/DDBJ databases">
        <title>the genome sequence of Hyalangium sp. s54d21.</title>
        <authorList>
            <person name="Zhang X."/>
        </authorList>
    </citation>
    <scope>NUCLEOTIDE SEQUENCE [LARGE SCALE GENOMIC DNA]</scope>
    <source>
        <strain evidence="5">s54d21</strain>
    </source>
</reference>
<evidence type="ECO:0000313" key="4">
    <source>
        <dbReference type="EMBL" id="MDY7225724.1"/>
    </source>
</evidence>
<protein>
    <submittedName>
        <fullName evidence="4">CTQ-dependent glycine oxidase GoxA</fullName>
    </submittedName>
</protein>
<keyword evidence="5" id="KW-1185">Reference proteome</keyword>
<feature type="region of interest" description="Disordered" evidence="1">
    <location>
        <begin position="697"/>
        <end position="720"/>
    </location>
</feature>
<dbReference type="EMBL" id="JAXIVS010000001">
    <property type="protein sequence ID" value="MDY7225724.1"/>
    <property type="molecule type" value="Genomic_DNA"/>
</dbReference>
<feature type="domain" description="L-Lysine epsilon oxidase N-terminal" evidence="2">
    <location>
        <begin position="83"/>
        <end position="304"/>
    </location>
</feature>
<accession>A0ABU5GX13</accession>
<dbReference type="Pfam" id="PF18417">
    <property type="entry name" value="LodA_C"/>
    <property type="match status" value="1"/>
</dbReference>
<comment type="caution">
    <text evidence="4">The sequence shown here is derived from an EMBL/GenBank/DDBJ whole genome shotgun (WGS) entry which is preliminary data.</text>
</comment>
<feature type="domain" description="L-lysine epsilon oxidase C-terminal" evidence="3">
    <location>
        <begin position="427"/>
        <end position="577"/>
    </location>
</feature>
<dbReference type="Pfam" id="PF17990">
    <property type="entry name" value="LodA_N"/>
    <property type="match status" value="1"/>
</dbReference>